<gene>
    <name evidence="8" type="ORF">PDE_04265</name>
</gene>
<dbReference type="PANTHER" id="PTHR43756">
    <property type="entry name" value="CHOLINE MONOOXYGENASE, CHLOROPLASTIC"/>
    <property type="match status" value="1"/>
</dbReference>
<organism evidence="8 9">
    <name type="scientific">Penicillium oxalicum (strain 114-2 / CGMCC 5302)</name>
    <name type="common">Penicillium decumbens</name>
    <dbReference type="NCBI Taxonomy" id="933388"/>
    <lineage>
        <taxon>Eukaryota</taxon>
        <taxon>Fungi</taxon>
        <taxon>Dikarya</taxon>
        <taxon>Ascomycota</taxon>
        <taxon>Pezizomycotina</taxon>
        <taxon>Eurotiomycetes</taxon>
        <taxon>Eurotiomycetidae</taxon>
        <taxon>Eurotiales</taxon>
        <taxon>Aspergillaceae</taxon>
        <taxon>Penicillium</taxon>
    </lineage>
</organism>
<evidence type="ECO:0000256" key="6">
    <source>
        <dbReference type="SAM" id="MobiDB-lite"/>
    </source>
</evidence>
<dbReference type="SUPFAM" id="SSF50022">
    <property type="entry name" value="ISP domain"/>
    <property type="match status" value="1"/>
</dbReference>
<feature type="region of interest" description="Disordered" evidence="6">
    <location>
        <begin position="309"/>
        <end position="332"/>
    </location>
</feature>
<dbReference type="CDD" id="cd03469">
    <property type="entry name" value="Rieske_RO_Alpha_N"/>
    <property type="match status" value="1"/>
</dbReference>
<dbReference type="GO" id="GO:0051537">
    <property type="term" value="F:2 iron, 2 sulfur cluster binding"/>
    <property type="evidence" value="ECO:0007669"/>
    <property type="project" value="UniProtKB-KW"/>
</dbReference>
<keyword evidence="3" id="KW-0560">Oxidoreductase</keyword>
<accession>S7ZKX7</accession>
<dbReference type="SUPFAM" id="SSF55961">
    <property type="entry name" value="Bet v1-like"/>
    <property type="match status" value="1"/>
</dbReference>
<keyword evidence="4" id="KW-0408">Iron</keyword>
<dbReference type="Gene3D" id="2.102.10.10">
    <property type="entry name" value="Rieske [2Fe-2S] iron-sulphur domain"/>
    <property type="match status" value="1"/>
</dbReference>
<keyword evidence="5" id="KW-0411">Iron-sulfur</keyword>
<dbReference type="Gene3D" id="3.90.380.10">
    <property type="entry name" value="Naphthalene 1,2-dioxygenase Alpha Subunit, Chain A, domain 1"/>
    <property type="match status" value="1"/>
</dbReference>
<dbReference type="InterPro" id="IPR001663">
    <property type="entry name" value="Rng_hydr_dOase-A"/>
</dbReference>
<sequence length="411" mass="45275">MSQTNASTDPEPLQTQMQSAVELPSSWYTAPEVFQLERRAIFSRQWLLTTHSQRFSKTGDWVRLDIAGFNILLTRDKDGTVNAFHNVCRHRAFPVVTEDRGTSRIFSCKYHGWSYGLNGKLAKAPGYQDLTGFDKSKNGLLSIHAHTDTYGFIWVNLDGAETPELDWEGAPGLDGAQLDSSVNAEAYCFDHIVEMAGDFNWKILAGGGQLSDRLRRLSGANPSLAASLRDNEADSVIAATSIFPNSSVVVLPNALLIQRCVPLSSTRTSMYLEVYRENGSSDEAFHEIDNLLQRILTENKRIFEAAQADLQSSAASPNGESEDAPRAESPRDFAGQVRGLVTEFRHREEAAGHEIWPSRQILPPEATTSRGDLDFCSRLTTQGQTAGDCTTLEPDCHGRTACQSANPALAY</sequence>
<dbReference type="AlphaFoldDB" id="S7ZKX7"/>
<dbReference type="GO" id="GO:0046872">
    <property type="term" value="F:metal ion binding"/>
    <property type="evidence" value="ECO:0007669"/>
    <property type="project" value="UniProtKB-KW"/>
</dbReference>
<dbReference type="Pfam" id="PF00355">
    <property type="entry name" value="Rieske"/>
    <property type="match status" value="1"/>
</dbReference>
<proteinExistence type="predicted"/>
<evidence type="ECO:0000256" key="2">
    <source>
        <dbReference type="ARBA" id="ARBA00022723"/>
    </source>
</evidence>
<dbReference type="Proteomes" id="UP000019376">
    <property type="component" value="Unassembled WGS sequence"/>
</dbReference>
<reference evidence="8 9" key="1">
    <citation type="journal article" date="2013" name="PLoS ONE">
        <title>Genomic and secretomic analyses reveal unique features of the lignocellulolytic enzyme system of Penicillium decumbens.</title>
        <authorList>
            <person name="Liu G."/>
            <person name="Zhang L."/>
            <person name="Wei X."/>
            <person name="Zou G."/>
            <person name="Qin Y."/>
            <person name="Ma L."/>
            <person name="Li J."/>
            <person name="Zheng H."/>
            <person name="Wang S."/>
            <person name="Wang C."/>
            <person name="Xun L."/>
            <person name="Zhao G.-P."/>
            <person name="Zhou Z."/>
            <person name="Qu Y."/>
        </authorList>
    </citation>
    <scope>NUCLEOTIDE SEQUENCE [LARGE SCALE GENOMIC DNA]</scope>
    <source>
        <strain evidence="9">114-2 / CGMCC 5302</strain>
    </source>
</reference>
<dbReference type="STRING" id="933388.S7ZKX7"/>
<evidence type="ECO:0000313" key="9">
    <source>
        <dbReference type="Proteomes" id="UP000019376"/>
    </source>
</evidence>
<dbReference type="PRINTS" id="PR00090">
    <property type="entry name" value="RNGDIOXGNASE"/>
</dbReference>
<evidence type="ECO:0000313" key="8">
    <source>
        <dbReference type="EMBL" id="EPS29316.1"/>
    </source>
</evidence>
<keyword evidence="1" id="KW-0001">2Fe-2S</keyword>
<name>S7ZKX7_PENO1</name>
<evidence type="ECO:0000256" key="1">
    <source>
        <dbReference type="ARBA" id="ARBA00022714"/>
    </source>
</evidence>
<evidence type="ECO:0000259" key="7">
    <source>
        <dbReference type="PROSITE" id="PS51296"/>
    </source>
</evidence>
<evidence type="ECO:0000256" key="3">
    <source>
        <dbReference type="ARBA" id="ARBA00023002"/>
    </source>
</evidence>
<dbReference type="GO" id="GO:0016491">
    <property type="term" value="F:oxidoreductase activity"/>
    <property type="evidence" value="ECO:0007669"/>
    <property type="project" value="UniProtKB-KW"/>
</dbReference>
<dbReference type="OrthoDB" id="426882at2759"/>
<keyword evidence="9" id="KW-1185">Reference proteome</keyword>
<evidence type="ECO:0000256" key="5">
    <source>
        <dbReference type="ARBA" id="ARBA00023014"/>
    </source>
</evidence>
<dbReference type="InterPro" id="IPR017941">
    <property type="entry name" value="Rieske_2Fe-2S"/>
</dbReference>
<keyword evidence="2" id="KW-0479">Metal-binding</keyword>
<dbReference type="CDD" id="cd00680">
    <property type="entry name" value="RHO_alpha_C"/>
    <property type="match status" value="1"/>
</dbReference>
<feature type="domain" description="Rieske" evidence="7">
    <location>
        <begin position="46"/>
        <end position="133"/>
    </location>
</feature>
<protein>
    <recommendedName>
        <fullName evidence="7">Rieske domain-containing protein</fullName>
    </recommendedName>
</protein>
<dbReference type="PhylomeDB" id="S7ZKX7"/>
<dbReference type="PROSITE" id="PS51296">
    <property type="entry name" value="RIESKE"/>
    <property type="match status" value="1"/>
</dbReference>
<dbReference type="InterPro" id="IPR036922">
    <property type="entry name" value="Rieske_2Fe-2S_sf"/>
</dbReference>
<dbReference type="EMBL" id="KB644411">
    <property type="protein sequence ID" value="EPS29316.1"/>
    <property type="molecule type" value="Genomic_DNA"/>
</dbReference>
<dbReference type="PANTHER" id="PTHR43756:SF5">
    <property type="entry name" value="CHOLINE MONOOXYGENASE, CHLOROPLASTIC"/>
    <property type="match status" value="1"/>
</dbReference>
<evidence type="ECO:0000256" key="4">
    <source>
        <dbReference type="ARBA" id="ARBA00023004"/>
    </source>
</evidence>
<dbReference type="HOGENOM" id="CLU_026244_1_2_1"/>
<dbReference type="eggNOG" id="ENOG502QQJW">
    <property type="taxonomic scope" value="Eukaryota"/>
</dbReference>